<sequence>MVDNPEQVNIGIQFDNIAINSAASGAGVFNGANNQFGWSSHAKTNSGLGTIGGHHNPLPYNINILWDNDKIDTTINDQDIMWSVK</sequence>
<dbReference type="RefSeq" id="WP_205004418.1">
    <property type="nucleotide sequence ID" value="NZ_JAFBER010000022.1"/>
</dbReference>
<evidence type="ECO:0000313" key="2">
    <source>
        <dbReference type="Proteomes" id="UP000808914"/>
    </source>
</evidence>
<evidence type="ECO:0008006" key="3">
    <source>
        <dbReference type="Google" id="ProtNLM"/>
    </source>
</evidence>
<accession>A0ABS2Q2M3</accession>
<evidence type="ECO:0000313" key="1">
    <source>
        <dbReference type="EMBL" id="MBM7646539.1"/>
    </source>
</evidence>
<proteinExistence type="predicted"/>
<comment type="caution">
    <text evidence="1">The sequence shown here is derived from an EMBL/GenBank/DDBJ whole genome shotgun (WGS) entry which is preliminary data.</text>
</comment>
<gene>
    <name evidence="1" type="ORF">JOD45_002769</name>
</gene>
<reference evidence="1 2" key="1">
    <citation type="submission" date="2021-01" db="EMBL/GenBank/DDBJ databases">
        <title>Genomic Encyclopedia of Type Strains, Phase IV (KMG-IV): sequencing the most valuable type-strain genomes for metagenomic binning, comparative biology and taxonomic classification.</title>
        <authorList>
            <person name="Goeker M."/>
        </authorList>
    </citation>
    <scope>NUCLEOTIDE SEQUENCE [LARGE SCALE GENOMIC DNA]</scope>
    <source>
        <strain evidence="1 2">DSM 28236</strain>
    </source>
</reference>
<organism evidence="1 2">
    <name type="scientific">Scopulibacillus daqui</name>
    <dbReference type="NCBI Taxonomy" id="1469162"/>
    <lineage>
        <taxon>Bacteria</taxon>
        <taxon>Bacillati</taxon>
        <taxon>Bacillota</taxon>
        <taxon>Bacilli</taxon>
        <taxon>Bacillales</taxon>
        <taxon>Sporolactobacillaceae</taxon>
        <taxon>Scopulibacillus</taxon>
    </lineage>
</organism>
<keyword evidence="2" id="KW-1185">Reference proteome</keyword>
<dbReference type="EMBL" id="JAFBER010000022">
    <property type="protein sequence ID" value="MBM7646539.1"/>
    <property type="molecule type" value="Genomic_DNA"/>
</dbReference>
<name>A0ABS2Q2M3_9BACL</name>
<dbReference type="Proteomes" id="UP000808914">
    <property type="component" value="Unassembled WGS sequence"/>
</dbReference>
<protein>
    <recommendedName>
        <fullName evidence="3">Spore germination protein GerPA/GerPF</fullName>
    </recommendedName>
</protein>